<accession>A0A8X6JZ50</accession>
<comment type="caution">
    <text evidence="1">The sequence shown here is derived from an EMBL/GenBank/DDBJ whole genome shotgun (WGS) entry which is preliminary data.</text>
</comment>
<organism evidence="1 2">
    <name type="scientific">Trichonephila clavata</name>
    <name type="common">Joro spider</name>
    <name type="synonym">Nephila clavata</name>
    <dbReference type="NCBI Taxonomy" id="2740835"/>
    <lineage>
        <taxon>Eukaryota</taxon>
        <taxon>Metazoa</taxon>
        <taxon>Ecdysozoa</taxon>
        <taxon>Arthropoda</taxon>
        <taxon>Chelicerata</taxon>
        <taxon>Arachnida</taxon>
        <taxon>Araneae</taxon>
        <taxon>Araneomorphae</taxon>
        <taxon>Entelegynae</taxon>
        <taxon>Araneoidea</taxon>
        <taxon>Nephilidae</taxon>
        <taxon>Trichonephila</taxon>
    </lineage>
</organism>
<sequence>MSLYSTSTLADLCVWRLSNSSSTNRRSLSFKNPHGLLLLAVSTPPDLVRYGLVIPVADCLSLMHNLLRREYGLVLLHSSCLFLICRPLRT</sequence>
<dbReference type="AlphaFoldDB" id="A0A8X6JZ50"/>
<keyword evidence="2" id="KW-1185">Reference proteome</keyword>
<name>A0A8X6JZ50_TRICU</name>
<dbReference type="EMBL" id="BMAO01038220">
    <property type="protein sequence ID" value="GFR23406.1"/>
    <property type="molecule type" value="Genomic_DNA"/>
</dbReference>
<evidence type="ECO:0000313" key="2">
    <source>
        <dbReference type="Proteomes" id="UP000887116"/>
    </source>
</evidence>
<evidence type="ECO:0000313" key="1">
    <source>
        <dbReference type="EMBL" id="GFR23406.1"/>
    </source>
</evidence>
<proteinExistence type="predicted"/>
<protein>
    <submittedName>
        <fullName evidence="1">Uncharacterized protein</fullName>
    </submittedName>
</protein>
<dbReference type="Proteomes" id="UP000887116">
    <property type="component" value="Unassembled WGS sequence"/>
</dbReference>
<reference evidence="1" key="1">
    <citation type="submission" date="2020-07" db="EMBL/GenBank/DDBJ databases">
        <title>Multicomponent nature underlies the extraordinary mechanical properties of spider dragline silk.</title>
        <authorList>
            <person name="Kono N."/>
            <person name="Nakamura H."/>
            <person name="Mori M."/>
            <person name="Yoshida Y."/>
            <person name="Ohtoshi R."/>
            <person name="Malay A.D."/>
            <person name="Moran D.A.P."/>
            <person name="Tomita M."/>
            <person name="Numata K."/>
            <person name="Arakawa K."/>
        </authorList>
    </citation>
    <scope>NUCLEOTIDE SEQUENCE</scope>
</reference>
<gene>
    <name evidence="1" type="ORF">TNCT_559481</name>
</gene>